<proteinExistence type="predicted"/>
<organism evidence="1">
    <name type="scientific">Megaviridae environmental sample</name>
    <dbReference type="NCBI Taxonomy" id="1737588"/>
    <lineage>
        <taxon>Viruses</taxon>
        <taxon>Varidnaviria</taxon>
        <taxon>Bamfordvirae</taxon>
        <taxon>Nucleocytoviricota</taxon>
        <taxon>Megaviricetes</taxon>
        <taxon>Imitervirales</taxon>
        <taxon>Mimiviridae</taxon>
        <taxon>environmental samples</taxon>
    </lineage>
</organism>
<dbReference type="SUPFAM" id="SSF54001">
    <property type="entry name" value="Cysteine proteinases"/>
    <property type="match status" value="1"/>
</dbReference>
<reference evidence="1" key="1">
    <citation type="journal article" date="2019" name="Philos. Trans. R. Soc. Lond., B, Biol. Sci.">
        <title>Targeted metagenomic recovery of four divergent viruses reveals shared and distinctive characteristics of giant viruses of marine eukaryotes.</title>
        <authorList>
            <person name="Needham D.M."/>
            <person name="Poirier C."/>
            <person name="Hehenberger E."/>
            <person name="Jimenez V."/>
            <person name="Swalwell J.E."/>
            <person name="Santoro A.E."/>
            <person name="Worden A.Z."/>
        </authorList>
    </citation>
    <scope>NUCLEOTIDE SEQUENCE</scope>
    <source>
        <strain evidence="1">OPacV-662</strain>
    </source>
</reference>
<name>A0A5J6VHG4_9VIRU</name>
<dbReference type="PANTHER" id="PTHR47112">
    <property type="entry name" value="PX DOMAIN-CONTAINING PROTEIN"/>
    <property type="match status" value="1"/>
</dbReference>
<dbReference type="Gene3D" id="3.90.1720.10">
    <property type="entry name" value="endopeptidase domain like (from Nostoc punctiforme)"/>
    <property type="match status" value="1"/>
</dbReference>
<dbReference type="EMBL" id="MN448266">
    <property type="protein sequence ID" value="QFG73665.1"/>
    <property type="molecule type" value="Genomic_DNA"/>
</dbReference>
<dbReference type="InterPro" id="IPR038765">
    <property type="entry name" value="Papain-like_cys_pep_sf"/>
</dbReference>
<dbReference type="PANTHER" id="PTHR47112:SF1">
    <property type="entry name" value="PX DOMAIN-CONTAINING PROTEIN"/>
    <property type="match status" value="1"/>
</dbReference>
<evidence type="ECO:0000313" key="1">
    <source>
        <dbReference type="EMBL" id="QFG73665.1"/>
    </source>
</evidence>
<protein>
    <submittedName>
        <fullName evidence="1">Uncharacterized protein</fullName>
    </submittedName>
</protein>
<accession>A0A5J6VHG4</accession>
<sequence>MDISYTYQDQMNTGDVLLFHTNSWWDYISWVIDLFSWSKYSHAAMIIKNPPWDENLKGLYVIQSTVGEIHDIQDNEIKIGVQLERFQDVMKYNGTVYWRKLNINRDKDFNNAVIAAESIAHNRPYDFLPVDWIKTCFDLHSPISNEQRKKTFFCSALVSFMLVSMGVLPKDTAWSTIRPKDLGTEKGSRLSIQELHTELAIEELP</sequence>